<keyword evidence="6" id="KW-0732">Signal</keyword>
<dbReference type="RefSeq" id="WP_252588400.1">
    <property type="nucleotide sequence ID" value="NZ_JAMWYS010000042.1"/>
</dbReference>
<dbReference type="GO" id="GO:0043418">
    <property type="term" value="P:homocysteine catabolic process"/>
    <property type="evidence" value="ECO:0007669"/>
    <property type="project" value="TreeGrafter"/>
</dbReference>
<evidence type="ECO:0000313" key="7">
    <source>
        <dbReference type="EMBL" id="MCO4293747.1"/>
    </source>
</evidence>
<sequence length="394" mass="43825">MNVKNLLAIPFVALAIGANAQDNLINSLKTNQSSNSKNAFTFTTVVNAEATSVKDQGSSGTCWSYSTNSFLESEMIRLGKKPVDLAEIFTARNAYIEKGVNYVRMHGAISLGDGGACHDVVNMYAKYGALPQEVYTGLNYGTKKNKFSEMAGLTEAILQAVVKNPNGELTPNWKKAYTAVIDSYLGAVPETFTFEGKSYTPQTFAKERVGINPKDYVELSSFNTNPYYEKMTLMVPDNWSLDQVYNVQVDDITTIIDNAVKKGFTVAWATDVSEKAFSWKNGVAYVPEKKFEEMTAEEKATMFDGPKSELTITQENRQQAFDNYGTTDDHGMQITGIAKDQNGKEYYIVKNSWGESNDYKGYLYVTKNFVKYKTTAFLLHKDGVPADMKKKLGL</sequence>
<evidence type="ECO:0000313" key="8">
    <source>
        <dbReference type="Proteomes" id="UP001155182"/>
    </source>
</evidence>
<dbReference type="AlphaFoldDB" id="A0A9X2F2Y1"/>
<evidence type="ECO:0000256" key="5">
    <source>
        <dbReference type="PIRSR" id="PIRSR005700-1"/>
    </source>
</evidence>
<dbReference type="PANTHER" id="PTHR10363">
    <property type="entry name" value="BLEOMYCIN HYDROLASE"/>
    <property type="match status" value="1"/>
</dbReference>
<keyword evidence="1 4" id="KW-0645">Protease</keyword>
<evidence type="ECO:0000256" key="1">
    <source>
        <dbReference type="ARBA" id="ARBA00022670"/>
    </source>
</evidence>
<evidence type="ECO:0000256" key="3">
    <source>
        <dbReference type="ARBA" id="ARBA00022807"/>
    </source>
</evidence>
<evidence type="ECO:0000256" key="6">
    <source>
        <dbReference type="SAM" id="SignalP"/>
    </source>
</evidence>
<feature type="signal peptide" evidence="6">
    <location>
        <begin position="1"/>
        <end position="20"/>
    </location>
</feature>
<organism evidence="7 8">
    <name type="scientific">Solitalea agri</name>
    <dbReference type="NCBI Taxonomy" id="2953739"/>
    <lineage>
        <taxon>Bacteria</taxon>
        <taxon>Pseudomonadati</taxon>
        <taxon>Bacteroidota</taxon>
        <taxon>Sphingobacteriia</taxon>
        <taxon>Sphingobacteriales</taxon>
        <taxon>Sphingobacteriaceae</taxon>
        <taxon>Solitalea</taxon>
    </lineage>
</organism>
<dbReference type="EMBL" id="JAMWYS010000042">
    <property type="protein sequence ID" value="MCO4293747.1"/>
    <property type="molecule type" value="Genomic_DNA"/>
</dbReference>
<dbReference type="InterPro" id="IPR000169">
    <property type="entry name" value="Pept_cys_AS"/>
</dbReference>
<comment type="similarity">
    <text evidence="4">Belongs to the peptidase C1 family.</text>
</comment>
<dbReference type="PANTHER" id="PTHR10363:SF2">
    <property type="entry name" value="BLEOMYCIN HYDROLASE"/>
    <property type="match status" value="1"/>
</dbReference>
<protein>
    <recommendedName>
        <fullName evidence="4">Aminopeptidase</fullName>
    </recommendedName>
</protein>
<comment type="caution">
    <text evidence="7">The sequence shown here is derived from an EMBL/GenBank/DDBJ whole genome shotgun (WGS) entry which is preliminary data.</text>
</comment>
<dbReference type="InterPro" id="IPR004134">
    <property type="entry name" value="Peptidase_C1B"/>
</dbReference>
<feature type="chain" id="PRO_5040722522" description="Aminopeptidase" evidence="6">
    <location>
        <begin position="21"/>
        <end position="394"/>
    </location>
</feature>
<dbReference type="Gene3D" id="3.90.70.10">
    <property type="entry name" value="Cysteine proteinases"/>
    <property type="match status" value="1"/>
</dbReference>
<dbReference type="GO" id="GO:0070005">
    <property type="term" value="F:cysteine-type aminopeptidase activity"/>
    <property type="evidence" value="ECO:0007669"/>
    <property type="project" value="InterPro"/>
</dbReference>
<feature type="active site" evidence="5">
    <location>
        <position position="62"/>
    </location>
</feature>
<dbReference type="PIRSF" id="PIRSF005700">
    <property type="entry name" value="PepC"/>
    <property type="match status" value="1"/>
</dbReference>
<keyword evidence="2 4" id="KW-0378">Hydrolase</keyword>
<keyword evidence="8" id="KW-1185">Reference proteome</keyword>
<dbReference type="SUPFAM" id="SSF54001">
    <property type="entry name" value="Cysteine proteinases"/>
    <property type="match status" value="1"/>
</dbReference>
<dbReference type="Pfam" id="PF03051">
    <property type="entry name" value="Peptidase_C1_2"/>
    <property type="match status" value="1"/>
</dbReference>
<feature type="active site" evidence="5">
    <location>
        <position position="351"/>
    </location>
</feature>
<feature type="active site" evidence="5">
    <location>
        <position position="330"/>
    </location>
</feature>
<keyword evidence="4 7" id="KW-0031">Aminopeptidase</keyword>
<dbReference type="GO" id="GO:0009636">
    <property type="term" value="P:response to toxic substance"/>
    <property type="evidence" value="ECO:0007669"/>
    <property type="project" value="TreeGrafter"/>
</dbReference>
<dbReference type="PROSITE" id="PS00139">
    <property type="entry name" value="THIOL_PROTEASE_CYS"/>
    <property type="match status" value="1"/>
</dbReference>
<dbReference type="GO" id="GO:0005737">
    <property type="term" value="C:cytoplasm"/>
    <property type="evidence" value="ECO:0007669"/>
    <property type="project" value="TreeGrafter"/>
</dbReference>
<evidence type="ECO:0000256" key="4">
    <source>
        <dbReference type="PIRNR" id="PIRNR005700"/>
    </source>
</evidence>
<keyword evidence="3 4" id="KW-0788">Thiol protease</keyword>
<dbReference type="Proteomes" id="UP001155182">
    <property type="component" value="Unassembled WGS sequence"/>
</dbReference>
<dbReference type="InterPro" id="IPR038765">
    <property type="entry name" value="Papain-like_cys_pep_sf"/>
</dbReference>
<proteinExistence type="inferred from homology"/>
<evidence type="ECO:0000256" key="2">
    <source>
        <dbReference type="ARBA" id="ARBA00022801"/>
    </source>
</evidence>
<reference evidence="7" key="1">
    <citation type="submission" date="2022-06" db="EMBL/GenBank/DDBJ databases">
        <title>Solitalea sp. MAHUQ-68 isolated from rhizospheric soil.</title>
        <authorList>
            <person name="Huq M.A."/>
        </authorList>
    </citation>
    <scope>NUCLEOTIDE SEQUENCE</scope>
    <source>
        <strain evidence="7">MAHUQ-68</strain>
    </source>
</reference>
<dbReference type="GO" id="GO:0006508">
    <property type="term" value="P:proteolysis"/>
    <property type="evidence" value="ECO:0007669"/>
    <property type="project" value="UniProtKB-KW"/>
</dbReference>
<accession>A0A9X2F2Y1</accession>
<gene>
    <name evidence="7" type="ORF">NF867_12820</name>
</gene>
<name>A0A9X2F2Y1_9SPHI</name>